<dbReference type="HAMAP" id="MF_01114">
    <property type="entry name" value="RecX"/>
    <property type="match status" value="1"/>
</dbReference>
<evidence type="ECO:0000313" key="9">
    <source>
        <dbReference type="EMBL" id="MBG6083772.1"/>
    </source>
</evidence>
<evidence type="ECO:0000256" key="6">
    <source>
        <dbReference type="SAM" id="MobiDB-lite"/>
    </source>
</evidence>
<dbReference type="PANTHER" id="PTHR33602:SF1">
    <property type="entry name" value="REGULATORY PROTEIN RECX FAMILY PROTEIN"/>
    <property type="match status" value="1"/>
</dbReference>
<organism evidence="9 10">
    <name type="scientific">Zhihengliuella flava</name>
    <dbReference type="NCBI Taxonomy" id="1285193"/>
    <lineage>
        <taxon>Bacteria</taxon>
        <taxon>Bacillati</taxon>
        <taxon>Actinomycetota</taxon>
        <taxon>Actinomycetes</taxon>
        <taxon>Micrococcales</taxon>
        <taxon>Micrococcaceae</taxon>
        <taxon>Zhihengliuella</taxon>
    </lineage>
</organism>
<dbReference type="PANTHER" id="PTHR33602">
    <property type="entry name" value="REGULATORY PROTEIN RECX FAMILY PROTEIN"/>
    <property type="match status" value="1"/>
</dbReference>
<evidence type="ECO:0000259" key="8">
    <source>
        <dbReference type="Pfam" id="PF21982"/>
    </source>
</evidence>
<comment type="subcellular location">
    <subcellularLocation>
        <location evidence="1 5">Cytoplasm</location>
    </subcellularLocation>
</comment>
<evidence type="ECO:0000256" key="5">
    <source>
        <dbReference type="HAMAP-Rule" id="MF_01114"/>
    </source>
</evidence>
<dbReference type="InterPro" id="IPR053924">
    <property type="entry name" value="RecX_HTH_2nd"/>
</dbReference>
<evidence type="ECO:0000313" key="10">
    <source>
        <dbReference type="Proteomes" id="UP000625033"/>
    </source>
</evidence>
<feature type="domain" description="RecX second three-helical" evidence="7">
    <location>
        <begin position="168"/>
        <end position="209"/>
    </location>
</feature>
<evidence type="ECO:0000256" key="4">
    <source>
        <dbReference type="ARBA" id="ARBA00022490"/>
    </source>
</evidence>
<evidence type="ECO:0000259" key="7">
    <source>
        <dbReference type="Pfam" id="PF02631"/>
    </source>
</evidence>
<dbReference type="Pfam" id="PF02631">
    <property type="entry name" value="RecX_HTH2"/>
    <property type="match status" value="1"/>
</dbReference>
<feature type="domain" description="RecX first three-helical" evidence="8">
    <location>
        <begin position="122"/>
        <end position="160"/>
    </location>
</feature>
<dbReference type="EMBL" id="JADOTZ010000001">
    <property type="protein sequence ID" value="MBG6083772.1"/>
    <property type="molecule type" value="Genomic_DNA"/>
</dbReference>
<dbReference type="InterPro" id="IPR036388">
    <property type="entry name" value="WH-like_DNA-bd_sf"/>
</dbReference>
<name>A0A931D817_9MICC</name>
<feature type="compositionally biased region" description="Low complexity" evidence="6">
    <location>
        <begin position="38"/>
        <end position="54"/>
    </location>
</feature>
<feature type="region of interest" description="Disordered" evidence="6">
    <location>
        <begin position="1"/>
        <end position="117"/>
    </location>
</feature>
<feature type="compositionally biased region" description="Low complexity" evidence="6">
    <location>
        <begin position="101"/>
        <end position="111"/>
    </location>
</feature>
<feature type="compositionally biased region" description="Basic and acidic residues" evidence="6">
    <location>
        <begin position="87"/>
        <end position="97"/>
    </location>
</feature>
<dbReference type="GO" id="GO:0005737">
    <property type="term" value="C:cytoplasm"/>
    <property type="evidence" value="ECO:0007669"/>
    <property type="project" value="UniProtKB-SubCell"/>
</dbReference>
<evidence type="ECO:0000256" key="2">
    <source>
        <dbReference type="ARBA" id="ARBA00009695"/>
    </source>
</evidence>
<accession>A0A931D817</accession>
<dbReference type="GO" id="GO:0006282">
    <property type="term" value="P:regulation of DNA repair"/>
    <property type="evidence" value="ECO:0007669"/>
    <property type="project" value="UniProtKB-UniRule"/>
</dbReference>
<proteinExistence type="inferred from homology"/>
<dbReference type="AlphaFoldDB" id="A0A931D817"/>
<comment type="similarity">
    <text evidence="2 5">Belongs to the RecX family.</text>
</comment>
<evidence type="ECO:0000256" key="1">
    <source>
        <dbReference type="ARBA" id="ARBA00004496"/>
    </source>
</evidence>
<keyword evidence="4 5" id="KW-0963">Cytoplasm</keyword>
<protein>
    <recommendedName>
        <fullName evidence="3 5">Regulatory protein RecX</fullName>
    </recommendedName>
</protein>
<sequence length="281" mass="30741">MARRDQRTVTGVSPDAEEWLSSAGPPPDWAVHPDDDPVVAAPDQVPAAATQADAGHAPVETSNPDDVRHLLAEKISQIEQSPPPRSDAPRRRSERRGAGRRGAVTASSASAEPTDAELTEQARAIVLRQLTGAAKSRHQLTVKLRERDIPAHVASSLLDRFEELGLVDDRDFATQWVRSRAATKRLSASALKRELITKGIDPDFIEEALEQVSEDDERAAARELIDKKLRTQHGIDWTDRGQRDKVTRRLVSLLARRGYGGGLAFSLVAEAIDEARAAPQD</sequence>
<keyword evidence="10" id="KW-1185">Reference proteome</keyword>
<dbReference type="Gene3D" id="1.10.10.10">
    <property type="entry name" value="Winged helix-like DNA-binding domain superfamily/Winged helix DNA-binding domain"/>
    <property type="match status" value="1"/>
</dbReference>
<gene>
    <name evidence="5" type="primary">recX</name>
    <name evidence="9" type="ORF">IW252_000539</name>
</gene>
<dbReference type="InterPro" id="IPR053926">
    <property type="entry name" value="RecX_HTH_1st"/>
</dbReference>
<dbReference type="InterPro" id="IPR003783">
    <property type="entry name" value="Regulatory_RecX"/>
</dbReference>
<comment type="caution">
    <text evidence="9">The sequence shown here is derived from an EMBL/GenBank/DDBJ whole genome shotgun (WGS) entry which is preliminary data.</text>
</comment>
<dbReference type="Proteomes" id="UP000625033">
    <property type="component" value="Unassembled WGS sequence"/>
</dbReference>
<dbReference type="Pfam" id="PF21982">
    <property type="entry name" value="RecX_HTH1"/>
    <property type="match status" value="1"/>
</dbReference>
<dbReference type="RefSeq" id="WP_196835169.1">
    <property type="nucleotide sequence ID" value="NZ_JADOTZ010000001.1"/>
</dbReference>
<evidence type="ECO:0000256" key="3">
    <source>
        <dbReference type="ARBA" id="ARBA00018111"/>
    </source>
</evidence>
<reference evidence="9" key="1">
    <citation type="submission" date="2020-11" db="EMBL/GenBank/DDBJ databases">
        <title>Sequencing the genomes of 1000 actinobacteria strains.</title>
        <authorList>
            <person name="Klenk H.-P."/>
        </authorList>
    </citation>
    <scope>NUCLEOTIDE SEQUENCE</scope>
    <source>
        <strain evidence="9">DSM 26152</strain>
    </source>
</reference>
<comment type="function">
    <text evidence="5">Modulates RecA activity.</text>
</comment>